<dbReference type="Proteomes" id="UP000664658">
    <property type="component" value="Unassembled WGS sequence"/>
</dbReference>
<evidence type="ECO:0000256" key="1">
    <source>
        <dbReference type="SAM" id="Coils"/>
    </source>
</evidence>
<dbReference type="InterPro" id="IPR036292">
    <property type="entry name" value="ProP_C"/>
</dbReference>
<comment type="caution">
    <text evidence="3">The sequence shown here is derived from an EMBL/GenBank/DDBJ whole genome shotgun (WGS) entry which is preliminary data.</text>
</comment>
<feature type="domain" description="Osmosensory transporter coiled coil" evidence="2">
    <location>
        <begin position="31"/>
        <end position="76"/>
    </location>
</feature>
<evidence type="ECO:0000259" key="2">
    <source>
        <dbReference type="Pfam" id="PF08946"/>
    </source>
</evidence>
<feature type="non-terminal residue" evidence="3">
    <location>
        <position position="1"/>
    </location>
</feature>
<dbReference type="EMBL" id="JAFNAA010000204">
    <property type="protein sequence ID" value="MBO1110020.1"/>
    <property type="molecule type" value="Genomic_DNA"/>
</dbReference>
<evidence type="ECO:0000313" key="4">
    <source>
        <dbReference type="Proteomes" id="UP000664658"/>
    </source>
</evidence>
<evidence type="ECO:0000313" key="3">
    <source>
        <dbReference type="EMBL" id="MBO1110020.1"/>
    </source>
</evidence>
<keyword evidence="1" id="KW-0175">Coiled coil</keyword>
<dbReference type="SUPFAM" id="SSF103661">
    <property type="entry name" value="Proline/betaine transporter ProP, C-terminal cytoplasmic domain"/>
    <property type="match status" value="1"/>
</dbReference>
<organism evidence="3 4">
    <name type="scientific">Plesiomonas shigelloides</name>
    <name type="common">Aeromonas shigelloides</name>
    <dbReference type="NCBI Taxonomy" id="703"/>
    <lineage>
        <taxon>Bacteria</taxon>
        <taxon>Pseudomonadati</taxon>
        <taxon>Pseudomonadota</taxon>
        <taxon>Gammaproteobacteria</taxon>
        <taxon>Enterobacterales</taxon>
        <taxon>Enterobacteriaceae</taxon>
        <taxon>Plesiomonas</taxon>
    </lineage>
</organism>
<dbReference type="AlphaFoldDB" id="A0A8I2B6I5"/>
<accession>A0A8I2B6I5</accession>
<dbReference type="Pfam" id="PF08946">
    <property type="entry name" value="Osmo_CC"/>
    <property type="match status" value="1"/>
</dbReference>
<protein>
    <submittedName>
        <fullName evidence="3">Proline/betaine transporter</fullName>
    </submittedName>
</protein>
<feature type="coiled-coil region" evidence="1">
    <location>
        <begin position="30"/>
        <end position="57"/>
    </location>
</feature>
<proteinExistence type="predicted"/>
<dbReference type="InterPro" id="IPR015041">
    <property type="entry name" value="Osmo_CC"/>
</dbReference>
<reference evidence="3" key="1">
    <citation type="submission" date="2021-03" db="EMBL/GenBank/DDBJ databases">
        <title>Plesiomonas shigelloides zfcc0051, isolated from zebrafish feces.</title>
        <authorList>
            <person name="Vanderhoek Z."/>
            <person name="Gaulke C."/>
        </authorList>
    </citation>
    <scope>NUCLEOTIDE SEQUENCE</scope>
    <source>
        <strain evidence="3">Zfcc0051</strain>
    </source>
</reference>
<sequence length="76" mass="8482">LVASARVRCITGTRMKEAVNWAVKYATPAASDKAQALELLQEQYDSIEQRIEVLNVQISTLGAQRQRLIAQQPDIN</sequence>
<name>A0A8I2B6I5_PLESH</name>
<gene>
    <name evidence="3" type="ORF">J2R62_17950</name>
</gene>